<dbReference type="SMART" id="SM00457">
    <property type="entry name" value="MACPF"/>
    <property type="match status" value="2"/>
</dbReference>
<dbReference type="Gene3D" id="2.60.40.150">
    <property type="entry name" value="C2 domain"/>
    <property type="match status" value="1"/>
</dbReference>
<keyword evidence="15" id="KW-0472">Membrane</keyword>
<dbReference type="GO" id="GO:0016020">
    <property type="term" value="C:membrane"/>
    <property type="evidence" value="ECO:0007669"/>
    <property type="project" value="UniProtKB-SubCell"/>
</dbReference>
<feature type="compositionally biased region" description="Polar residues" evidence="20">
    <location>
        <begin position="577"/>
        <end position="593"/>
    </location>
</feature>
<evidence type="ECO:0000256" key="17">
    <source>
        <dbReference type="ARBA" id="ARBA00023163"/>
    </source>
</evidence>
<evidence type="ECO:0000256" key="18">
    <source>
        <dbReference type="ARBA" id="ARBA00023242"/>
    </source>
</evidence>
<evidence type="ECO:0000256" key="16">
    <source>
        <dbReference type="ARBA" id="ARBA00023157"/>
    </source>
</evidence>
<evidence type="ECO:0000259" key="23">
    <source>
        <dbReference type="PROSITE" id="PS51412"/>
    </source>
</evidence>
<gene>
    <name evidence="24" type="primary">PRF1</name>
    <name evidence="24" type="ORF">Y1Q_0015390</name>
</gene>
<dbReference type="FunFam" id="3.30.160.60:FF:002343">
    <property type="entry name" value="Zinc finger protein 33A"/>
    <property type="match status" value="1"/>
</dbReference>
<evidence type="ECO:0000259" key="21">
    <source>
        <dbReference type="PROSITE" id="PS50004"/>
    </source>
</evidence>
<dbReference type="Proteomes" id="UP000050525">
    <property type="component" value="Unassembled WGS sequence"/>
</dbReference>
<dbReference type="InterPro" id="IPR036236">
    <property type="entry name" value="Znf_C2H2_sf"/>
</dbReference>
<dbReference type="FunFam" id="3.30.160.60:FF:000690">
    <property type="entry name" value="Zinc finger protein 354C"/>
    <property type="match status" value="1"/>
</dbReference>
<organism evidence="24 25">
    <name type="scientific">Alligator mississippiensis</name>
    <name type="common">American alligator</name>
    <dbReference type="NCBI Taxonomy" id="8496"/>
    <lineage>
        <taxon>Eukaryota</taxon>
        <taxon>Metazoa</taxon>
        <taxon>Chordata</taxon>
        <taxon>Craniata</taxon>
        <taxon>Vertebrata</taxon>
        <taxon>Euteleostomi</taxon>
        <taxon>Archelosauria</taxon>
        <taxon>Archosauria</taxon>
        <taxon>Crocodylia</taxon>
        <taxon>Alligatoridae</taxon>
        <taxon>Alligatorinae</taxon>
        <taxon>Alligator</taxon>
    </lineage>
</organism>
<dbReference type="eggNOG" id="KOG1721">
    <property type="taxonomic scope" value="Eukaryota"/>
</dbReference>
<dbReference type="FunFam" id="3.30.160.60:FF:000100">
    <property type="entry name" value="Zinc finger 45-like"/>
    <property type="match status" value="1"/>
</dbReference>
<feature type="domain" description="C2H2-type" evidence="22">
    <location>
        <begin position="298"/>
        <end position="325"/>
    </location>
</feature>
<dbReference type="STRING" id="8496.A0A151PJR7"/>
<evidence type="ECO:0000256" key="13">
    <source>
        <dbReference type="ARBA" id="ARBA00023015"/>
    </source>
</evidence>
<dbReference type="EMBL" id="AKHW03000139">
    <property type="protein sequence ID" value="KYO49005.1"/>
    <property type="molecule type" value="Genomic_DNA"/>
</dbReference>
<feature type="region of interest" description="Disordered" evidence="20">
    <location>
        <begin position="510"/>
        <end position="600"/>
    </location>
</feature>
<dbReference type="PROSITE" id="PS50157">
    <property type="entry name" value="ZINC_FINGER_C2H2_2"/>
    <property type="match status" value="14"/>
</dbReference>
<comment type="similarity">
    <text evidence="4">Belongs to the krueppel C2H2-type zinc-finger protein family.</text>
</comment>
<dbReference type="InterPro" id="IPR013087">
    <property type="entry name" value="Znf_C2H2_type"/>
</dbReference>
<dbReference type="SUPFAM" id="SSF49562">
    <property type="entry name" value="C2 domain (Calcium/lipid-binding domain, CaLB)"/>
    <property type="match status" value="1"/>
</dbReference>
<keyword evidence="14" id="KW-0238">DNA-binding</keyword>
<dbReference type="FunFam" id="3.30.160.60:FF:001638">
    <property type="entry name" value="Zinc finger protein 668"/>
    <property type="match status" value="1"/>
</dbReference>
<dbReference type="SMR" id="A0A151PJR7"/>
<dbReference type="FunFam" id="3.30.160.60:FF:001498">
    <property type="entry name" value="Zinc finger protein 404"/>
    <property type="match status" value="1"/>
</dbReference>
<dbReference type="FunFam" id="3.30.160.60:FF:001442">
    <property type="entry name" value="zinc finger protein 696"/>
    <property type="match status" value="1"/>
</dbReference>
<dbReference type="InterPro" id="IPR035892">
    <property type="entry name" value="C2_domain_sf"/>
</dbReference>
<evidence type="ECO:0000256" key="10">
    <source>
        <dbReference type="ARBA" id="ARBA00022771"/>
    </source>
</evidence>
<dbReference type="PANTHER" id="PTHR46096">
    <property type="entry name" value="PERFORIN-1"/>
    <property type="match status" value="1"/>
</dbReference>
<feature type="compositionally biased region" description="Acidic residues" evidence="20">
    <location>
        <begin position="19"/>
        <end position="28"/>
    </location>
</feature>
<proteinExistence type="inferred from homology"/>
<dbReference type="InterPro" id="IPR000008">
    <property type="entry name" value="C2_dom"/>
</dbReference>
<accession>A0A151PJR7</accession>
<dbReference type="SUPFAM" id="SSF57667">
    <property type="entry name" value="beta-beta-alpha zinc fingers"/>
    <property type="match status" value="8"/>
</dbReference>
<evidence type="ECO:0000256" key="14">
    <source>
        <dbReference type="ARBA" id="ARBA00023125"/>
    </source>
</evidence>
<dbReference type="GO" id="GO:0051607">
    <property type="term" value="P:defense response to virus"/>
    <property type="evidence" value="ECO:0007669"/>
    <property type="project" value="TreeGrafter"/>
</dbReference>
<dbReference type="InterPro" id="IPR052784">
    <property type="entry name" value="Perforin-1_pore-forming"/>
</dbReference>
<feature type="domain" description="C2H2-type" evidence="22">
    <location>
        <begin position="74"/>
        <end position="101"/>
    </location>
</feature>
<dbReference type="Gene3D" id="3.30.160.60">
    <property type="entry name" value="Classic Zinc Finger"/>
    <property type="match status" value="13"/>
</dbReference>
<evidence type="ECO:0000256" key="12">
    <source>
        <dbReference type="ARBA" id="ARBA00022852"/>
    </source>
</evidence>
<feature type="domain" description="C2H2-type" evidence="22">
    <location>
        <begin position="382"/>
        <end position="409"/>
    </location>
</feature>
<dbReference type="SMART" id="SM00355">
    <property type="entry name" value="ZnF_C2H2"/>
    <property type="match status" value="14"/>
</dbReference>
<feature type="domain" description="C2" evidence="21">
    <location>
        <begin position="1122"/>
        <end position="1239"/>
    </location>
</feature>
<evidence type="ECO:0000256" key="7">
    <source>
        <dbReference type="ARBA" id="ARBA00022723"/>
    </source>
</evidence>
<dbReference type="PROSITE" id="PS00028">
    <property type="entry name" value="ZINC_FINGER_C2H2_1"/>
    <property type="match status" value="14"/>
</dbReference>
<evidence type="ECO:0000256" key="3">
    <source>
        <dbReference type="ARBA" id="ARBA00004613"/>
    </source>
</evidence>
<dbReference type="InterPro" id="IPR020863">
    <property type="entry name" value="MACPF_CS"/>
</dbReference>
<dbReference type="FunFam" id="3.30.160.60:FF:000093">
    <property type="entry name" value="zinc finger protein 668 isoform X1"/>
    <property type="match status" value="1"/>
</dbReference>
<keyword evidence="8" id="KW-0732">Signal</keyword>
<dbReference type="FunFam" id="3.30.160.60:FF:000495">
    <property type="entry name" value="zinc finger protein 668"/>
    <property type="match status" value="1"/>
</dbReference>
<dbReference type="GO" id="GO:0001913">
    <property type="term" value="P:T cell mediated cytotoxicity"/>
    <property type="evidence" value="ECO:0007669"/>
    <property type="project" value="TreeGrafter"/>
</dbReference>
<feature type="domain" description="C2H2-type" evidence="22">
    <location>
        <begin position="326"/>
        <end position="353"/>
    </location>
</feature>
<keyword evidence="16" id="KW-1015">Disulfide bond</keyword>
<evidence type="ECO:0000256" key="11">
    <source>
        <dbReference type="ARBA" id="ARBA00022833"/>
    </source>
</evidence>
<dbReference type="PROSITE" id="PS00279">
    <property type="entry name" value="MACPF_1"/>
    <property type="match status" value="2"/>
</dbReference>
<dbReference type="Pfam" id="PF01823">
    <property type="entry name" value="MACPF"/>
    <property type="match status" value="2"/>
</dbReference>
<dbReference type="PROSITE" id="PS50004">
    <property type="entry name" value="C2"/>
    <property type="match status" value="1"/>
</dbReference>
<keyword evidence="25" id="KW-1185">Reference proteome</keyword>
<feature type="domain" description="C2H2-type" evidence="22">
    <location>
        <begin position="130"/>
        <end position="157"/>
    </location>
</feature>
<evidence type="ECO:0000256" key="19">
    <source>
        <dbReference type="PROSITE-ProRule" id="PRU00042"/>
    </source>
</evidence>
<evidence type="ECO:0000256" key="9">
    <source>
        <dbReference type="ARBA" id="ARBA00022737"/>
    </source>
</evidence>
<feature type="domain" description="C2H2-type" evidence="22">
    <location>
        <begin position="270"/>
        <end position="297"/>
    </location>
</feature>
<comment type="similarity">
    <text evidence="5">Belongs to the complement C6/C7/C8/C9 family.</text>
</comment>
<dbReference type="PROSITE" id="PS51412">
    <property type="entry name" value="MACPF_2"/>
    <property type="match status" value="2"/>
</dbReference>
<dbReference type="GO" id="GO:0022829">
    <property type="term" value="F:wide pore channel activity"/>
    <property type="evidence" value="ECO:0007669"/>
    <property type="project" value="TreeGrafter"/>
</dbReference>
<dbReference type="GO" id="GO:0005576">
    <property type="term" value="C:extracellular region"/>
    <property type="evidence" value="ECO:0007669"/>
    <property type="project" value="UniProtKB-SubCell"/>
</dbReference>
<sequence>MDEAGEASVEVKLEGDSSSNEEEEEEEAAAAAGASYARCGRRYKCLACGKTFPNVPRVQRHARSHAAGTAPPAHPCPSCPKAFTDRVQLRKHQASHSSARPFQCGQCAKAYKTAPELRSHGRSHTGEKPFVCQECGKAFMQPVCLRVHLARHAGDLPFRCPQCAKAYGTLSKLKIHQRAHTGEKPYACGDCGKAFADPSVYRKHRRTHAGLRPYQCGACQKTYAELKDLKNHERSHTGEKPFLCADCGKAFSRSSSLACHQRIHAAHKPYRCDDCGKGFTQLSSYQSHQRTHSGEKPYLCPQCGRMFSDPSSYRRHQRAHLGVKPYGCDKCGKAFRQPADLAMHHRVHTGERPYKCPQCEKTFVASWDLKRHRLVHSGHRPFQCGECGKSFAERASLTKHHRVHSGERPYTCGRCGKAFVVSSSLRKHERTHGDRAGEDGGGRAGLDAPFNVNHGRQGLDVPFATGYPPLGMEVPANATNQRLGLEAPSNINEYHLGLGTSVNAGYHHSLVAPTSDQQPGLDDPVEASYHHGLEVPPPSNQRPGLDNAVDINYHPQDLEMPPDSQRSGLDDAVDANYHSQDLQAPPNSQQSGLDDTVDASYHPQDLEAPANSQHSGLDNPVAASYQQDLEAPPNDQQLGLGDPVHANYHHQDLQAPSSDQRLGLDDPFHPQPRLLTPVGFWFDLHHRRACTATRGRQRPRPEPPALGQPGPTTLSSSGIKDHTVPTMPRPGAFILLLFLLVLPVTARYCHQATVKECKEHTAFVPGHGLVGEGFDITTLAQKGAYVVDVGRWERQSGTCTLCINTLQNRSLQRLPVAVDDWKVHGSCQKRVASYLHYSAVEVVQEASKAVENDWRVGLQVAIPLQARAQVALAGSCSKTAIFSMDKARQDKYSFASHEVSCQYYWFRITDNPPLSPHFTRAVRDLPEDYTPASRPEYHQFIAAYGTHYLNQVHLGGRVRDVTAVKTCQTALDGLTADEVMDCLNVEAAMSIGKGRGKLKPTAKVCQDQRQKENLKTSFHEAYHERYTEVVGGHKHTDLLFSNKRDPSAYTSWLESLKVNPGLVSYSLAPLHVLVKKQDPRRLALQQAVSEYIHDRALWRNCTQPCPPGTHRSTKDPCSCLCPGDAVANTMCCSRKRGLGKLEVTIKCGQGLWGDTFTQTDAYIKVFYQDRLIQTSTVKDNNNPVWNISLDFGAVKVTEASKLKVQVWDKDFGWDDDLLGTCNEPVVAGASQEKTCYLTHGKLEYQYELQCGPSLGGEQCQDYVPQPPGIAVNWTWTGRAVGEKNGDESKRGPQDGQGDVVDGTLWYLSPCLCARAFPKTRGGSTFGRMGFLSEVRPQVALAGSHSQMTKFSAGKAQEDKYTFTTHEVSCQYYQVCIIDSPLLSPHFTWAVRDLPRSYTLASQLEYHQFIATYGTHYLTQVHLGARIRDITAIWTWKAALDGLTDDNVKDHTNVEATMSIAAELAAKMCQQQQNKEKLKTSFHERDTEVVGGYNHIDLVFANWQNARGYSSWLESIKAHPDLLSYALAPLHFLVNKEDPRREALQ</sequence>
<feature type="domain" description="C2H2-type" evidence="22">
    <location>
        <begin position="43"/>
        <end position="70"/>
    </location>
</feature>
<evidence type="ECO:0000256" key="15">
    <source>
        <dbReference type="ARBA" id="ARBA00023136"/>
    </source>
</evidence>
<dbReference type="FunFam" id="3.30.160.60:FF:000916">
    <property type="entry name" value="Zinc finger protein 668"/>
    <property type="match status" value="1"/>
</dbReference>
<feature type="region of interest" description="Disordered" evidence="20">
    <location>
        <begin position="1"/>
        <end position="31"/>
    </location>
</feature>
<feature type="domain" description="C2H2-type" evidence="22">
    <location>
        <begin position="242"/>
        <end position="269"/>
    </location>
</feature>
<feature type="domain" description="C2H2-type" evidence="22">
    <location>
        <begin position="158"/>
        <end position="185"/>
    </location>
</feature>
<name>A0A151PJR7_ALLMI</name>
<dbReference type="GO" id="GO:0003677">
    <property type="term" value="F:DNA binding"/>
    <property type="evidence" value="ECO:0007669"/>
    <property type="project" value="UniProtKB-KW"/>
</dbReference>
<evidence type="ECO:0000256" key="4">
    <source>
        <dbReference type="ARBA" id="ARBA00006991"/>
    </source>
</evidence>
<feature type="domain" description="C2H2-type" evidence="22">
    <location>
        <begin position="214"/>
        <end position="241"/>
    </location>
</feature>
<dbReference type="GO" id="GO:0001771">
    <property type="term" value="P:immunological synapse formation"/>
    <property type="evidence" value="ECO:0007669"/>
    <property type="project" value="TreeGrafter"/>
</dbReference>
<keyword evidence="6" id="KW-0964">Secreted</keyword>
<feature type="domain" description="MACPF" evidence="23">
    <location>
        <begin position="753"/>
        <end position="1099"/>
    </location>
</feature>
<protein>
    <submittedName>
        <fullName evidence="24">Perforin-1</fullName>
    </submittedName>
</protein>
<keyword evidence="7" id="KW-0479">Metal-binding</keyword>
<dbReference type="GO" id="GO:0031640">
    <property type="term" value="P:killing of cells of another organism"/>
    <property type="evidence" value="ECO:0007669"/>
    <property type="project" value="UniProtKB-KW"/>
</dbReference>
<keyword evidence="13" id="KW-0805">Transcription regulation</keyword>
<keyword evidence="18" id="KW-0539">Nucleus</keyword>
<evidence type="ECO:0000313" key="24">
    <source>
        <dbReference type="EMBL" id="KYO49005.1"/>
    </source>
</evidence>
<keyword evidence="17" id="KW-0804">Transcription</keyword>
<evidence type="ECO:0000313" key="25">
    <source>
        <dbReference type="Proteomes" id="UP000050525"/>
    </source>
</evidence>
<dbReference type="FunFam" id="3.30.160.60:FF:000151">
    <property type="entry name" value="Zinc finger and SCAN domain-containing 21"/>
    <property type="match status" value="1"/>
</dbReference>
<dbReference type="PANTHER" id="PTHR46096:SF3">
    <property type="entry name" value="PERFORIN-1"/>
    <property type="match status" value="1"/>
</dbReference>
<feature type="domain" description="C2H2-type" evidence="22">
    <location>
        <begin position="410"/>
        <end position="437"/>
    </location>
</feature>
<evidence type="ECO:0000256" key="8">
    <source>
        <dbReference type="ARBA" id="ARBA00022729"/>
    </source>
</evidence>
<feature type="region of interest" description="Disordered" evidence="20">
    <location>
        <begin position="692"/>
        <end position="722"/>
    </location>
</feature>
<dbReference type="Pfam" id="PF00096">
    <property type="entry name" value="zf-C2H2"/>
    <property type="match status" value="11"/>
</dbReference>
<evidence type="ECO:0000259" key="22">
    <source>
        <dbReference type="PROSITE" id="PS50157"/>
    </source>
</evidence>
<reference evidence="24 25" key="1">
    <citation type="journal article" date="2012" name="Genome Biol.">
        <title>Sequencing three crocodilian genomes to illuminate the evolution of archosaurs and amniotes.</title>
        <authorList>
            <person name="St John J.A."/>
            <person name="Braun E.L."/>
            <person name="Isberg S.R."/>
            <person name="Miles L.G."/>
            <person name="Chong A.Y."/>
            <person name="Gongora J."/>
            <person name="Dalzell P."/>
            <person name="Moran C."/>
            <person name="Bed'hom B."/>
            <person name="Abzhanov A."/>
            <person name="Burgess S.C."/>
            <person name="Cooksey A.M."/>
            <person name="Castoe T.A."/>
            <person name="Crawford N.G."/>
            <person name="Densmore L.D."/>
            <person name="Drew J.C."/>
            <person name="Edwards S.V."/>
            <person name="Faircloth B.C."/>
            <person name="Fujita M.K."/>
            <person name="Greenwold M.J."/>
            <person name="Hoffmann F.G."/>
            <person name="Howard J.M."/>
            <person name="Iguchi T."/>
            <person name="Janes D.E."/>
            <person name="Khan S.Y."/>
            <person name="Kohno S."/>
            <person name="de Koning A.J."/>
            <person name="Lance S.L."/>
            <person name="McCarthy F.M."/>
            <person name="McCormack J.E."/>
            <person name="Merchant M.E."/>
            <person name="Peterson D.G."/>
            <person name="Pollock D.D."/>
            <person name="Pourmand N."/>
            <person name="Raney B.J."/>
            <person name="Roessler K.A."/>
            <person name="Sanford J.R."/>
            <person name="Sawyer R.H."/>
            <person name="Schmidt C.J."/>
            <person name="Triplett E.W."/>
            <person name="Tuberville T.D."/>
            <person name="Venegas-Anaya M."/>
            <person name="Howard J.T."/>
            <person name="Jarvis E.D."/>
            <person name="Guillette L.J.Jr."/>
            <person name="Glenn T.C."/>
            <person name="Green R.E."/>
            <person name="Ray D.A."/>
        </authorList>
    </citation>
    <scope>NUCLEOTIDE SEQUENCE [LARGE SCALE GENOMIC DNA]</scope>
    <source>
        <strain evidence="24">KSC_2009_1</strain>
    </source>
</reference>
<evidence type="ECO:0000256" key="20">
    <source>
        <dbReference type="SAM" id="MobiDB-lite"/>
    </source>
</evidence>
<dbReference type="GO" id="GO:0008270">
    <property type="term" value="F:zinc ion binding"/>
    <property type="evidence" value="ECO:0007669"/>
    <property type="project" value="UniProtKB-KW"/>
</dbReference>
<keyword evidence="10 19" id="KW-0863">Zinc-finger</keyword>
<evidence type="ECO:0000256" key="1">
    <source>
        <dbReference type="ARBA" id="ARBA00004123"/>
    </source>
</evidence>
<dbReference type="SMART" id="SM00239">
    <property type="entry name" value="C2"/>
    <property type="match status" value="1"/>
</dbReference>
<dbReference type="GO" id="GO:0005634">
    <property type="term" value="C:nucleus"/>
    <property type="evidence" value="ECO:0007669"/>
    <property type="project" value="UniProtKB-SubCell"/>
</dbReference>
<feature type="domain" description="C2H2-type" evidence="22">
    <location>
        <begin position="354"/>
        <end position="381"/>
    </location>
</feature>
<dbReference type="Pfam" id="PF00168">
    <property type="entry name" value="C2"/>
    <property type="match status" value="1"/>
</dbReference>
<keyword evidence="12" id="KW-0204">Cytolysis</keyword>
<keyword evidence="9" id="KW-0677">Repeat</keyword>
<feature type="domain" description="C2H2-type" evidence="22">
    <location>
        <begin position="102"/>
        <end position="129"/>
    </location>
</feature>
<keyword evidence="11" id="KW-0862">Zinc</keyword>
<feature type="domain" description="C2H2-type" evidence="22">
    <location>
        <begin position="186"/>
        <end position="213"/>
    </location>
</feature>
<dbReference type="InterPro" id="IPR020864">
    <property type="entry name" value="MACPF"/>
</dbReference>
<comment type="subcellular location">
    <subcellularLocation>
        <location evidence="2">Membrane</location>
    </subcellularLocation>
    <subcellularLocation>
        <location evidence="1">Nucleus</location>
    </subcellularLocation>
    <subcellularLocation>
        <location evidence="3">Secreted</location>
    </subcellularLocation>
</comment>
<comment type="caution">
    <text evidence="24">The sequence shown here is derived from an EMBL/GenBank/DDBJ whole genome shotgun (WGS) entry which is preliminary data.</text>
</comment>
<evidence type="ECO:0000256" key="2">
    <source>
        <dbReference type="ARBA" id="ARBA00004370"/>
    </source>
</evidence>
<dbReference type="FunFam" id="3.30.160.60:FF:000973">
    <property type="entry name" value="Zinc finger protein 668"/>
    <property type="match status" value="1"/>
</dbReference>
<feature type="domain" description="MACPF" evidence="23">
    <location>
        <begin position="1238"/>
        <end position="1544"/>
    </location>
</feature>
<evidence type="ECO:0000256" key="5">
    <source>
        <dbReference type="ARBA" id="ARBA00009214"/>
    </source>
</evidence>
<evidence type="ECO:0000256" key="6">
    <source>
        <dbReference type="ARBA" id="ARBA00022525"/>
    </source>
</evidence>